<keyword evidence="1" id="KW-1133">Transmembrane helix</keyword>
<evidence type="ECO:0000313" key="2">
    <source>
        <dbReference type="EMBL" id="HHF98033.1"/>
    </source>
</evidence>
<sequence length="63" mass="7090">MNNLKTFLLLTILTLLLVWIGGMIAGVAGAFFAFLIALIMNIVSYWWSDKIVLGMYRAKEILP</sequence>
<evidence type="ECO:0000256" key="1">
    <source>
        <dbReference type="SAM" id="Phobius"/>
    </source>
</evidence>
<keyword evidence="2" id="KW-0378">Hydrolase</keyword>
<keyword evidence="1" id="KW-0812">Transmembrane</keyword>
<dbReference type="Proteomes" id="UP000886070">
    <property type="component" value="Unassembled WGS sequence"/>
</dbReference>
<organism evidence="2">
    <name type="scientific">Aerophobetes bacterium</name>
    <dbReference type="NCBI Taxonomy" id="2030807"/>
    <lineage>
        <taxon>Bacteria</taxon>
        <taxon>Candidatus Aerophobota</taxon>
    </lineage>
</organism>
<keyword evidence="2" id="KW-0645">Protease</keyword>
<keyword evidence="1" id="KW-0472">Membrane</keyword>
<accession>A0A7V5HY22</accession>
<dbReference type="AlphaFoldDB" id="A0A7V5HY22"/>
<reference evidence="2" key="1">
    <citation type="journal article" date="2020" name="mSystems">
        <title>Genome- and Community-Level Interaction Insights into Carbon Utilization and Element Cycling Functions of Hydrothermarchaeota in Hydrothermal Sediment.</title>
        <authorList>
            <person name="Zhou Z."/>
            <person name="Liu Y."/>
            <person name="Xu W."/>
            <person name="Pan J."/>
            <person name="Luo Z.H."/>
            <person name="Li M."/>
        </authorList>
    </citation>
    <scope>NUCLEOTIDE SEQUENCE [LARGE SCALE GENOMIC DNA]</scope>
    <source>
        <strain evidence="2">HyVt-92</strain>
    </source>
</reference>
<dbReference type="EMBL" id="DRTT01000026">
    <property type="protein sequence ID" value="HHF98033.1"/>
    <property type="molecule type" value="Genomic_DNA"/>
</dbReference>
<feature type="non-terminal residue" evidence="2">
    <location>
        <position position="63"/>
    </location>
</feature>
<feature type="transmembrane region" description="Helical" evidence="1">
    <location>
        <begin position="7"/>
        <end position="24"/>
    </location>
</feature>
<dbReference type="GO" id="GO:0008233">
    <property type="term" value="F:peptidase activity"/>
    <property type="evidence" value="ECO:0007669"/>
    <property type="project" value="UniProtKB-KW"/>
</dbReference>
<dbReference type="GO" id="GO:0006508">
    <property type="term" value="P:proteolysis"/>
    <property type="evidence" value="ECO:0007669"/>
    <property type="project" value="UniProtKB-KW"/>
</dbReference>
<proteinExistence type="predicted"/>
<gene>
    <name evidence="2" type="ORF">ENL39_00900</name>
</gene>
<comment type="caution">
    <text evidence="2">The sequence shown here is derived from an EMBL/GenBank/DDBJ whole genome shotgun (WGS) entry which is preliminary data.</text>
</comment>
<name>A0A7V5HY22_UNCAE</name>
<feature type="transmembrane region" description="Helical" evidence="1">
    <location>
        <begin position="30"/>
        <end position="47"/>
    </location>
</feature>
<protein>
    <submittedName>
        <fullName evidence="2">Protease HtpX</fullName>
    </submittedName>
</protein>